<evidence type="ECO:0000256" key="1">
    <source>
        <dbReference type="SAM" id="MobiDB-lite"/>
    </source>
</evidence>
<feature type="compositionally biased region" description="Basic and acidic residues" evidence="1">
    <location>
        <begin position="79"/>
        <end position="91"/>
    </location>
</feature>
<accession>A0A286GW88</accession>
<evidence type="ECO:0000313" key="3">
    <source>
        <dbReference type="Proteomes" id="UP000219621"/>
    </source>
</evidence>
<sequence>MAGSSPATTGGRGRCEGGRGRDEQVARVVGEGGGGGGALSSPPTPSVMRGLDPRIHGVTVAGRHRGAVIHGGRRGSRGWPDHVRPRQEGEGGGRAAAGVTSRWRASHPLCHARTRSAHPRRHRRRPPLRRRHPRQPSGEPWMAGSRPATTGGRGRGEGGRGRDEQVARVVGEGGGGGGAPPSPPTPSVMRGLDPRIHGVTVASRRCGAVIHGSRPGSRGWPDHVRPRQEGEGGGRATRQARCHPFTPRGGGSPPSSARGRAG</sequence>
<proteinExistence type="predicted"/>
<gene>
    <name evidence="2" type="ORF">SAMN05421508_109160</name>
</gene>
<dbReference type="Proteomes" id="UP000219621">
    <property type="component" value="Unassembled WGS sequence"/>
</dbReference>
<feature type="compositionally biased region" description="Low complexity" evidence="1">
    <location>
        <begin position="253"/>
        <end position="262"/>
    </location>
</feature>
<feature type="compositionally biased region" description="Basic residues" evidence="1">
    <location>
        <begin position="62"/>
        <end position="76"/>
    </location>
</feature>
<feature type="compositionally biased region" description="Basic and acidic residues" evidence="1">
    <location>
        <begin position="13"/>
        <end position="25"/>
    </location>
</feature>
<protein>
    <submittedName>
        <fullName evidence="2">Uncharacterized protein</fullName>
    </submittedName>
</protein>
<organism evidence="2 3">
    <name type="scientific">Caenispirillum bisanense</name>
    <dbReference type="NCBI Taxonomy" id="414052"/>
    <lineage>
        <taxon>Bacteria</taxon>
        <taxon>Pseudomonadati</taxon>
        <taxon>Pseudomonadota</taxon>
        <taxon>Alphaproteobacteria</taxon>
        <taxon>Rhodospirillales</taxon>
        <taxon>Novispirillaceae</taxon>
        <taxon>Caenispirillum</taxon>
    </lineage>
</organism>
<feature type="compositionally biased region" description="Basic and acidic residues" evidence="1">
    <location>
        <begin position="220"/>
        <end position="232"/>
    </location>
</feature>
<reference evidence="2 3" key="1">
    <citation type="submission" date="2017-09" db="EMBL/GenBank/DDBJ databases">
        <authorList>
            <person name="Ehlers B."/>
            <person name="Leendertz F.H."/>
        </authorList>
    </citation>
    <scope>NUCLEOTIDE SEQUENCE [LARGE SCALE GENOMIC DNA]</scope>
    <source>
        <strain evidence="2 3">USBA 140</strain>
    </source>
</reference>
<feature type="compositionally biased region" description="Basic and acidic residues" evidence="1">
    <location>
        <begin position="154"/>
        <end position="166"/>
    </location>
</feature>
<dbReference type="EMBL" id="OCNJ01000009">
    <property type="protein sequence ID" value="SOD99751.1"/>
    <property type="molecule type" value="Genomic_DNA"/>
</dbReference>
<keyword evidence="3" id="KW-1185">Reference proteome</keyword>
<feature type="compositionally biased region" description="Basic residues" evidence="1">
    <location>
        <begin position="110"/>
        <end position="134"/>
    </location>
</feature>
<name>A0A286GW88_9PROT</name>
<evidence type="ECO:0000313" key="2">
    <source>
        <dbReference type="EMBL" id="SOD99751.1"/>
    </source>
</evidence>
<dbReference type="AlphaFoldDB" id="A0A286GW88"/>
<feature type="region of interest" description="Disordered" evidence="1">
    <location>
        <begin position="1"/>
        <end position="262"/>
    </location>
</feature>